<evidence type="ECO:0000313" key="2">
    <source>
        <dbReference type="Proteomes" id="UP001177670"/>
    </source>
</evidence>
<organism evidence="1 2">
    <name type="scientific">Melipona bicolor</name>
    <dbReference type="NCBI Taxonomy" id="60889"/>
    <lineage>
        <taxon>Eukaryota</taxon>
        <taxon>Metazoa</taxon>
        <taxon>Ecdysozoa</taxon>
        <taxon>Arthropoda</taxon>
        <taxon>Hexapoda</taxon>
        <taxon>Insecta</taxon>
        <taxon>Pterygota</taxon>
        <taxon>Neoptera</taxon>
        <taxon>Endopterygota</taxon>
        <taxon>Hymenoptera</taxon>
        <taxon>Apocrita</taxon>
        <taxon>Aculeata</taxon>
        <taxon>Apoidea</taxon>
        <taxon>Anthophila</taxon>
        <taxon>Apidae</taxon>
        <taxon>Melipona</taxon>
    </lineage>
</organism>
<accession>A0AA40G5A8</accession>
<dbReference type="Proteomes" id="UP001177670">
    <property type="component" value="Unassembled WGS sequence"/>
</dbReference>
<name>A0AA40G5A8_9HYME</name>
<proteinExistence type="predicted"/>
<comment type="caution">
    <text evidence="1">The sequence shown here is derived from an EMBL/GenBank/DDBJ whole genome shotgun (WGS) entry which is preliminary data.</text>
</comment>
<dbReference type="EMBL" id="JAHYIQ010000006">
    <property type="protein sequence ID" value="KAK1131267.1"/>
    <property type="molecule type" value="Genomic_DNA"/>
</dbReference>
<sequence length="92" mass="10679">MISFSSSSDSNCQEIINRSLSCLKGWTIWREAIPASRAETKPGVPQVQLLPTNREILRTRVSNRQTLRFVELQEFRSERRTREGEESREAAR</sequence>
<dbReference type="AlphaFoldDB" id="A0AA40G5A8"/>
<keyword evidence="2" id="KW-1185">Reference proteome</keyword>
<evidence type="ECO:0000313" key="1">
    <source>
        <dbReference type="EMBL" id="KAK1131267.1"/>
    </source>
</evidence>
<protein>
    <submittedName>
        <fullName evidence="1">Uncharacterized protein</fullName>
    </submittedName>
</protein>
<gene>
    <name evidence="1" type="ORF">K0M31_017555</name>
</gene>
<reference evidence="1" key="1">
    <citation type="submission" date="2021-10" db="EMBL/GenBank/DDBJ databases">
        <title>Melipona bicolor Genome sequencing and assembly.</title>
        <authorList>
            <person name="Araujo N.S."/>
            <person name="Arias M.C."/>
        </authorList>
    </citation>
    <scope>NUCLEOTIDE SEQUENCE</scope>
    <source>
        <strain evidence="1">USP_2M_L1-L4_2017</strain>
        <tissue evidence="1">Whole body</tissue>
    </source>
</reference>